<evidence type="ECO:0000313" key="1">
    <source>
        <dbReference type="EMBL" id="PYE75816.1"/>
    </source>
</evidence>
<dbReference type="OrthoDB" id="8387556at2"/>
<accession>A0A318SDZ0</accession>
<dbReference type="Pfam" id="PF16162">
    <property type="entry name" value="KwaB"/>
    <property type="match status" value="1"/>
</dbReference>
<protein>
    <submittedName>
        <fullName evidence="1">Uncharacterized protein DUF4868</fullName>
    </submittedName>
</protein>
<dbReference type="RefSeq" id="WP_110466323.1">
    <property type="nucleotide sequence ID" value="NZ_JAMOFZ010000023.1"/>
</dbReference>
<dbReference type="EMBL" id="QJTC01000019">
    <property type="protein sequence ID" value="PYE75816.1"/>
    <property type="molecule type" value="Genomic_DNA"/>
</dbReference>
<organism evidence="1 2">
    <name type="scientific">Xylophilus ampelinus</name>
    <dbReference type="NCBI Taxonomy" id="54067"/>
    <lineage>
        <taxon>Bacteria</taxon>
        <taxon>Pseudomonadati</taxon>
        <taxon>Pseudomonadota</taxon>
        <taxon>Betaproteobacteria</taxon>
        <taxon>Burkholderiales</taxon>
        <taxon>Xylophilus</taxon>
    </lineage>
</organism>
<dbReference type="Proteomes" id="UP000247540">
    <property type="component" value="Unassembled WGS sequence"/>
</dbReference>
<evidence type="ECO:0000313" key="2">
    <source>
        <dbReference type="Proteomes" id="UP000247540"/>
    </source>
</evidence>
<dbReference type="InterPro" id="IPR032359">
    <property type="entry name" value="KwaB-like"/>
</dbReference>
<name>A0A318SDZ0_9BURK</name>
<proteinExistence type="predicted"/>
<gene>
    <name evidence="1" type="ORF">DFQ15_1193</name>
</gene>
<comment type="caution">
    <text evidence="1">The sequence shown here is derived from an EMBL/GenBank/DDBJ whole genome shotgun (WGS) entry which is preliminary data.</text>
</comment>
<keyword evidence="2" id="KW-1185">Reference proteome</keyword>
<sequence>MSDFVEWKDFDYDSANVQLWVFKKSTTTAKFRAWHVRTDTQIESLFRETIKNEVVKTTEEIPYSPISQNNESSCLSQALGESEGLIALLGKVDAPENENVDAKLKHLKGAAGYAVKFQNLNETVYAIRKTAPTWRPKIRSCLINAVFHNGELSATPEETFSFDSFFDFYCFNESIFIKAKRSYESSMSDKKIYQTNFNDLTIEPSFVAIFSDIQPLKDYVGTNAMQLRRITVIQKKALYLLPGFSKKVQMVNGVRNFGLNFDMTGKIIPCGNTAKTIMQILLDHRLLSEITDIIYDVPDAEVV</sequence>
<dbReference type="AlphaFoldDB" id="A0A318SDZ0"/>
<reference evidence="1 2" key="1">
    <citation type="submission" date="2018-06" db="EMBL/GenBank/DDBJ databases">
        <title>Genomic Encyclopedia of Type Strains, Phase III (KMG-III): the genomes of soil and plant-associated and newly described type strains.</title>
        <authorList>
            <person name="Whitman W."/>
        </authorList>
    </citation>
    <scope>NUCLEOTIDE SEQUENCE [LARGE SCALE GENOMIC DNA]</scope>
    <source>
        <strain evidence="1 2">CECT 7646</strain>
    </source>
</reference>